<name>A0A8J4EFE3_9ACTN</name>
<dbReference type="InterPro" id="IPR009200">
    <property type="entry name" value="DUF1269_membrane"/>
</dbReference>
<dbReference type="EMBL" id="BOPH01000102">
    <property type="protein sequence ID" value="GIJ72626.1"/>
    <property type="molecule type" value="Genomic_DNA"/>
</dbReference>
<feature type="transmembrane region" description="Helical" evidence="1">
    <location>
        <begin position="65"/>
        <end position="91"/>
    </location>
</feature>
<accession>A0A8J4EFE3</accession>
<evidence type="ECO:0000313" key="2">
    <source>
        <dbReference type="EMBL" id="GIJ72626.1"/>
    </source>
</evidence>
<keyword evidence="1" id="KW-1133">Transmembrane helix</keyword>
<evidence type="ECO:0000256" key="1">
    <source>
        <dbReference type="SAM" id="Phobius"/>
    </source>
</evidence>
<gene>
    <name evidence="2" type="ORF">Voc01_075430</name>
</gene>
<comment type="caution">
    <text evidence="2">The sequence shown here is derived from an EMBL/GenBank/DDBJ whole genome shotgun (WGS) entry which is preliminary data.</text>
</comment>
<dbReference type="Pfam" id="PF06897">
    <property type="entry name" value="DUF1269"/>
    <property type="match status" value="1"/>
</dbReference>
<dbReference type="Proteomes" id="UP000635606">
    <property type="component" value="Unassembled WGS sequence"/>
</dbReference>
<keyword evidence="1" id="KW-0472">Membrane</keyword>
<protein>
    <submittedName>
        <fullName evidence="2">Membrane protein</fullName>
    </submittedName>
</protein>
<dbReference type="AlphaFoldDB" id="A0A8J4EFE3"/>
<evidence type="ECO:0000313" key="3">
    <source>
        <dbReference type="Proteomes" id="UP000635606"/>
    </source>
</evidence>
<sequence length="167" mass="17890">MATLVAIGYPDETTATAASLEARRLAKDLIIQPDAIATIIRDREGKFHVTTTHHPVGAGATWGMFWGFLFGLLFFVPFFGMAVGAGMGALMGKMTKGAINKEFQDQVRDLVKPGTSALFLVIERSTPDKAVEAMSQFGGTVLKSSLSKETEAELQEALHGEKSAAEV</sequence>
<organism evidence="2 3">
    <name type="scientific">Virgisporangium ochraceum</name>
    <dbReference type="NCBI Taxonomy" id="65505"/>
    <lineage>
        <taxon>Bacteria</taxon>
        <taxon>Bacillati</taxon>
        <taxon>Actinomycetota</taxon>
        <taxon>Actinomycetes</taxon>
        <taxon>Micromonosporales</taxon>
        <taxon>Micromonosporaceae</taxon>
        <taxon>Virgisporangium</taxon>
    </lineage>
</organism>
<reference evidence="2" key="1">
    <citation type="submission" date="2021-01" db="EMBL/GenBank/DDBJ databases">
        <title>Whole genome shotgun sequence of Virgisporangium ochraceum NBRC 16418.</title>
        <authorList>
            <person name="Komaki H."/>
            <person name="Tamura T."/>
        </authorList>
    </citation>
    <scope>NUCLEOTIDE SEQUENCE</scope>
    <source>
        <strain evidence="2">NBRC 16418</strain>
    </source>
</reference>
<proteinExistence type="predicted"/>
<keyword evidence="1" id="KW-0812">Transmembrane</keyword>
<keyword evidence="3" id="KW-1185">Reference proteome</keyword>
<dbReference type="RefSeq" id="WP_203932465.1">
    <property type="nucleotide sequence ID" value="NZ_BOPH01000102.1"/>
</dbReference>